<dbReference type="EMBL" id="JBHUHR010000015">
    <property type="protein sequence ID" value="MFD2034270.1"/>
    <property type="molecule type" value="Genomic_DNA"/>
</dbReference>
<protein>
    <recommendedName>
        <fullName evidence="3">DUF4221 domain-containing protein</fullName>
    </recommendedName>
</protein>
<dbReference type="Proteomes" id="UP001597361">
    <property type="component" value="Unassembled WGS sequence"/>
</dbReference>
<organism evidence="1 2">
    <name type="scientific">Belliella marina</name>
    <dbReference type="NCBI Taxonomy" id="1644146"/>
    <lineage>
        <taxon>Bacteria</taxon>
        <taxon>Pseudomonadati</taxon>
        <taxon>Bacteroidota</taxon>
        <taxon>Cytophagia</taxon>
        <taxon>Cytophagales</taxon>
        <taxon>Cyclobacteriaceae</taxon>
        <taxon>Belliella</taxon>
    </lineage>
</organism>
<reference evidence="2" key="1">
    <citation type="journal article" date="2019" name="Int. J. Syst. Evol. Microbiol.">
        <title>The Global Catalogue of Microorganisms (GCM) 10K type strain sequencing project: providing services to taxonomists for standard genome sequencing and annotation.</title>
        <authorList>
            <consortium name="The Broad Institute Genomics Platform"/>
            <consortium name="The Broad Institute Genome Sequencing Center for Infectious Disease"/>
            <person name="Wu L."/>
            <person name="Ma J."/>
        </authorList>
    </citation>
    <scope>NUCLEOTIDE SEQUENCE [LARGE SCALE GENOMIC DNA]</scope>
    <source>
        <strain evidence="2">CGMCC 1.15180</strain>
    </source>
</reference>
<evidence type="ECO:0008006" key="3">
    <source>
        <dbReference type="Google" id="ProtNLM"/>
    </source>
</evidence>
<dbReference type="RefSeq" id="WP_376884260.1">
    <property type="nucleotide sequence ID" value="NZ_JBHUHR010000015.1"/>
</dbReference>
<evidence type="ECO:0000313" key="1">
    <source>
        <dbReference type="EMBL" id="MFD2034270.1"/>
    </source>
</evidence>
<gene>
    <name evidence="1" type="ORF">ACFSKL_05670</name>
</gene>
<evidence type="ECO:0000313" key="2">
    <source>
        <dbReference type="Proteomes" id="UP001597361"/>
    </source>
</evidence>
<name>A0ABW4VJW7_9BACT</name>
<sequence>MVIKYQIYLLGLIYLTGCSGNSKLPEHFEFIKVSKQKSLSFAQKNLSAYNLFPSSAVYPGSDSILVYNVYHHTLDMIQFKNNTAEVLHGFTLADDGPEAVKIPKSIILTNGHVILPQIHNISVLDNKGKTLKNFSLLKNPAFKNMSNPVFTGTHSHEMGNFNNQYNNESFTYYFYVKDLLSSYSGLFGLDILNDTIVKLPDIFDKNLLDQHEIKYSDGKVTMMKDDFPFILYHDNKIFISYFASSQIDYYDLDSEKSFNISIETYNFESQKSKPKPIPPEKKFSEAMGFNEEWDNEVAFGRLEVLPSEKGYYRFIKGPSVGGAKEFDVFLEIYDIGLTKKSEINLSNLNSDLGLLHFPISSSIVVKAKSQMSDDEFLYYEIMIQDSFFDME</sequence>
<proteinExistence type="predicted"/>
<keyword evidence="2" id="KW-1185">Reference proteome</keyword>
<comment type="caution">
    <text evidence="1">The sequence shown here is derived from an EMBL/GenBank/DDBJ whole genome shotgun (WGS) entry which is preliminary data.</text>
</comment>
<accession>A0ABW4VJW7</accession>